<dbReference type="GO" id="GO:0008270">
    <property type="term" value="F:zinc ion binding"/>
    <property type="evidence" value="ECO:0007669"/>
    <property type="project" value="UniProtKB-KW"/>
</dbReference>
<evidence type="ECO:0000256" key="1">
    <source>
        <dbReference type="ARBA" id="ARBA00004123"/>
    </source>
</evidence>
<comment type="caution">
    <text evidence="14">The sequence shown here is derived from an EMBL/GenBank/DDBJ whole genome shotgun (WGS) entry which is preliminary data.</text>
</comment>
<keyword evidence="3" id="KW-0479">Metal-binding</keyword>
<dbReference type="EMBL" id="JAGFMF010011769">
    <property type="protein sequence ID" value="KAG8513275.1"/>
    <property type="molecule type" value="Genomic_DNA"/>
</dbReference>
<dbReference type="SMART" id="SM00509">
    <property type="entry name" value="TFS2N"/>
    <property type="match status" value="1"/>
</dbReference>
<dbReference type="GO" id="GO:0003676">
    <property type="term" value="F:nucleic acid binding"/>
    <property type="evidence" value="ECO:0007669"/>
    <property type="project" value="InterPro"/>
</dbReference>
<keyword evidence="5" id="KW-0862">Zinc</keyword>
<evidence type="ECO:0000256" key="6">
    <source>
        <dbReference type="ARBA" id="ARBA00023242"/>
    </source>
</evidence>
<keyword evidence="14" id="KW-0648">Protein biosynthesis</keyword>
<dbReference type="SMART" id="SM00510">
    <property type="entry name" value="TFS2M"/>
    <property type="match status" value="1"/>
</dbReference>
<dbReference type="PROSITE" id="PS51319">
    <property type="entry name" value="TFIIS_N"/>
    <property type="match status" value="1"/>
</dbReference>
<proteinExistence type="inferred from homology"/>
<dbReference type="InterPro" id="IPR003617">
    <property type="entry name" value="TFIIS/CRSP70_N_sub"/>
</dbReference>
<dbReference type="SUPFAM" id="SSF57783">
    <property type="entry name" value="Zinc beta-ribbon"/>
    <property type="match status" value="1"/>
</dbReference>
<dbReference type="GO" id="GO:0005634">
    <property type="term" value="C:nucleus"/>
    <property type="evidence" value="ECO:0007669"/>
    <property type="project" value="UniProtKB-SubCell"/>
</dbReference>
<dbReference type="Pfam" id="PF01096">
    <property type="entry name" value="Zn_ribbon_TFIIS"/>
    <property type="match status" value="1"/>
</dbReference>
<evidence type="ECO:0000256" key="10">
    <source>
        <dbReference type="SAM" id="MobiDB-lite"/>
    </source>
</evidence>
<keyword evidence="6 9" id="KW-0539">Nucleus</keyword>
<evidence type="ECO:0000256" key="4">
    <source>
        <dbReference type="ARBA" id="ARBA00022771"/>
    </source>
</evidence>
<evidence type="ECO:0000256" key="5">
    <source>
        <dbReference type="ARBA" id="ARBA00022833"/>
    </source>
</evidence>
<reference evidence="14" key="1">
    <citation type="journal article" date="2021" name="Evol. Appl.">
        <title>The genome of the Pyrenean desman and the effects of bottlenecks and inbreeding on the genomic landscape of an endangered species.</title>
        <authorList>
            <person name="Escoda L."/>
            <person name="Castresana J."/>
        </authorList>
    </citation>
    <scope>NUCLEOTIDE SEQUENCE</scope>
    <source>
        <strain evidence="14">IBE-C5619</strain>
    </source>
</reference>
<feature type="domain" description="TFIIS central" evidence="13">
    <location>
        <begin position="263"/>
        <end position="393"/>
    </location>
</feature>
<evidence type="ECO:0000256" key="7">
    <source>
        <dbReference type="ARBA" id="ARBA00025408"/>
    </source>
</evidence>
<evidence type="ECO:0000256" key="3">
    <source>
        <dbReference type="ARBA" id="ARBA00022723"/>
    </source>
</evidence>
<dbReference type="SMART" id="SM00440">
    <property type="entry name" value="ZnF_C2C2"/>
    <property type="match status" value="1"/>
</dbReference>
<accession>A0A8J6DMK3</accession>
<evidence type="ECO:0000256" key="2">
    <source>
        <dbReference type="ARBA" id="ARBA00009647"/>
    </source>
</evidence>
<dbReference type="PANTHER" id="PTHR11477">
    <property type="entry name" value="TRANSCRIPTION FACTOR S-II ZINC FINGER DOMAIN-CONTAINING PROTEIN"/>
    <property type="match status" value="1"/>
</dbReference>
<protein>
    <submittedName>
        <fullName evidence="14">Transcription elongation factor A protein 2</fullName>
    </submittedName>
</protein>
<dbReference type="Gene3D" id="1.10.472.30">
    <property type="entry name" value="Transcription elongation factor S-II, central domain"/>
    <property type="match status" value="1"/>
</dbReference>
<comment type="subcellular location">
    <subcellularLocation>
        <location evidence="1 9">Nucleus</location>
    </subcellularLocation>
</comment>
<feature type="domain" description="TFIIS-type" evidence="11">
    <location>
        <begin position="449"/>
        <end position="545"/>
    </location>
</feature>
<dbReference type="Pfam" id="PF07500">
    <property type="entry name" value="TFIIS_M"/>
    <property type="match status" value="1"/>
</dbReference>
<comment type="similarity">
    <text evidence="2">Belongs to the TFS-II family.</text>
</comment>
<dbReference type="Gene3D" id="2.20.25.10">
    <property type="match status" value="2"/>
</dbReference>
<dbReference type="OrthoDB" id="44867at2759"/>
<sequence length="545" mass="57768">METRRRARVRALVRGEPRARLRRVSDRPGHGRHLGSRCQPPPPSGDLDRLRPLTTGKQPCCPFLQEGAVDLLRELKAMPVTLHLLQSTRVGMSVNALRKQSSDEEVIALAKSLIKSWKKLLGAGTRACWGPAPLRAPVDASDARARDQRRGAPPPTSSSKEAETKVPRPSPGPGSQSPVWLPLGWLTAGQQLLLPVGARAAVLPAGEGSGGCCARWGGWAGPQAARSSAGALLSSCKRPELPRVPSTPRITTFPPVPVTCDAVRNKCREMLTAALQTGGEPAGTALCLGLLGGCPPAAEGPWDTAGLGPGAWALAAEQGEPGEGAVRGWTALLPEGSLSAARIFRDVGNTDMKYKNRVRSRIANLRDAKNPALRRNVLHGVIAPQKIAVMTSEVSPGGAGGCPAAEPGVSRGPSPQEMASDELKEIRKALTREAIREHQMARTGGAHTDLFTCGKCRKKNCTYTQVRGGATARWGVCSGTLSRGRQQGSGWGTLGLAWLPPASTGGRRAVRAARDHTGRPQVQTRSSDEPVTTFVVCNECGNRWK</sequence>
<evidence type="ECO:0000313" key="15">
    <source>
        <dbReference type="Proteomes" id="UP000700334"/>
    </source>
</evidence>
<keyword evidence="15" id="KW-1185">Reference proteome</keyword>
<dbReference type="AlphaFoldDB" id="A0A8J6DMK3"/>
<dbReference type="InterPro" id="IPR003618">
    <property type="entry name" value="TFIIS_cen_dom"/>
</dbReference>
<dbReference type="InterPro" id="IPR001222">
    <property type="entry name" value="Znf_TFIIS"/>
</dbReference>
<dbReference type="PROSITE" id="PS51133">
    <property type="entry name" value="ZF_TFIIS_2"/>
    <property type="match status" value="1"/>
</dbReference>
<evidence type="ECO:0000259" key="13">
    <source>
        <dbReference type="PROSITE" id="PS51321"/>
    </source>
</evidence>
<dbReference type="PROSITE" id="PS51321">
    <property type="entry name" value="TFIIS_CENTRAL"/>
    <property type="match status" value="1"/>
</dbReference>
<dbReference type="SUPFAM" id="SSF46942">
    <property type="entry name" value="Elongation factor TFIIS domain 2"/>
    <property type="match status" value="1"/>
</dbReference>
<dbReference type="GO" id="GO:0006351">
    <property type="term" value="P:DNA-templated transcription"/>
    <property type="evidence" value="ECO:0007669"/>
    <property type="project" value="InterPro"/>
</dbReference>
<feature type="region of interest" description="Disordered" evidence="10">
    <location>
        <begin position="21"/>
        <end position="47"/>
    </location>
</feature>
<keyword evidence="4 8" id="KW-0863">Zinc-finger</keyword>
<dbReference type="InterPro" id="IPR035441">
    <property type="entry name" value="TFIIS/LEDGF_dom_sf"/>
</dbReference>
<evidence type="ECO:0000256" key="9">
    <source>
        <dbReference type="PROSITE-ProRule" id="PRU00649"/>
    </source>
</evidence>
<feature type="compositionally biased region" description="Basic and acidic residues" evidence="10">
    <location>
        <begin position="141"/>
        <end position="150"/>
    </location>
</feature>
<dbReference type="InterPro" id="IPR036575">
    <property type="entry name" value="TFIIS_cen_dom_sf"/>
</dbReference>
<feature type="region of interest" description="Disordered" evidence="10">
    <location>
        <begin position="132"/>
        <end position="178"/>
    </location>
</feature>
<evidence type="ECO:0000256" key="8">
    <source>
        <dbReference type="PROSITE-ProRule" id="PRU00472"/>
    </source>
</evidence>
<dbReference type="CDD" id="cd13749">
    <property type="entry name" value="Zn-ribbon_TFIIS"/>
    <property type="match status" value="1"/>
</dbReference>
<dbReference type="InterPro" id="IPR017923">
    <property type="entry name" value="TFIIS_N"/>
</dbReference>
<name>A0A8J6DMK3_GALPY</name>
<dbReference type="Gene3D" id="1.20.930.10">
    <property type="entry name" value="Conserved domain common to transcription factors TFIIS, elongin A, CRSP70"/>
    <property type="match status" value="1"/>
</dbReference>
<dbReference type="GO" id="GO:0003746">
    <property type="term" value="F:translation elongation factor activity"/>
    <property type="evidence" value="ECO:0007669"/>
    <property type="project" value="UniProtKB-KW"/>
</dbReference>
<dbReference type="Pfam" id="PF08711">
    <property type="entry name" value="Med26"/>
    <property type="match status" value="1"/>
</dbReference>
<organism evidence="14 15">
    <name type="scientific">Galemys pyrenaicus</name>
    <name type="common">Iberian desman</name>
    <name type="synonym">Pyrenean desman</name>
    <dbReference type="NCBI Taxonomy" id="202257"/>
    <lineage>
        <taxon>Eukaryota</taxon>
        <taxon>Metazoa</taxon>
        <taxon>Chordata</taxon>
        <taxon>Craniata</taxon>
        <taxon>Vertebrata</taxon>
        <taxon>Euteleostomi</taxon>
        <taxon>Mammalia</taxon>
        <taxon>Eutheria</taxon>
        <taxon>Laurasiatheria</taxon>
        <taxon>Eulipotyphla</taxon>
        <taxon>Talpidae</taxon>
        <taxon>Galemys</taxon>
    </lineage>
</organism>
<comment type="function">
    <text evidence="7">Necessary for efficient RNA polymerase II transcription elongation past template-encoded arresting sites. The arresting sites in DNA have the property of trapping a certain fraction of elongating RNA polymerases that pass through, resulting in locked ternary complexes. Cleavage of the nascent transcript by S-II allows the resumption of elongation from the new 3'-terminus.</text>
</comment>
<feature type="domain" description="TFIIS N-terminal" evidence="12">
    <location>
        <begin position="48"/>
        <end position="124"/>
    </location>
</feature>
<feature type="non-terminal residue" evidence="14">
    <location>
        <position position="1"/>
    </location>
</feature>
<evidence type="ECO:0000259" key="11">
    <source>
        <dbReference type="PROSITE" id="PS51133"/>
    </source>
</evidence>
<dbReference type="CDD" id="cd00183">
    <property type="entry name" value="TFIIS_I"/>
    <property type="match status" value="1"/>
</dbReference>
<evidence type="ECO:0000313" key="14">
    <source>
        <dbReference type="EMBL" id="KAG8513275.1"/>
    </source>
</evidence>
<gene>
    <name evidence="14" type="ORF">J0S82_018602</name>
</gene>
<dbReference type="PANTHER" id="PTHR11477:SF3">
    <property type="entry name" value="TRANSCRIPTION ELONGATION FACTOR A PROTEIN 2"/>
    <property type="match status" value="1"/>
</dbReference>
<keyword evidence="14" id="KW-0251">Elongation factor</keyword>
<evidence type="ECO:0000259" key="12">
    <source>
        <dbReference type="PROSITE" id="PS51319"/>
    </source>
</evidence>
<dbReference type="Proteomes" id="UP000700334">
    <property type="component" value="Unassembled WGS sequence"/>
</dbReference>
<dbReference type="SUPFAM" id="SSF47676">
    <property type="entry name" value="Conserved domain common to transcription factors TFIIS, elongin A, CRSP70"/>
    <property type="match status" value="1"/>
</dbReference>